<dbReference type="Proteomes" id="UP000225277">
    <property type="component" value="Unassembled WGS sequence"/>
</dbReference>
<name>A0A2D3UWU7_9PEZI</name>
<dbReference type="AlphaFoldDB" id="A0A2D3UWU7"/>
<reference evidence="2 3" key="1">
    <citation type="submission" date="2016-03" db="EMBL/GenBank/DDBJ databases">
        <authorList>
            <person name="Ploux O."/>
        </authorList>
    </citation>
    <scope>NUCLEOTIDE SEQUENCE [LARGE SCALE GENOMIC DNA]</scope>
    <source>
        <strain evidence="2 3">URUG2</strain>
    </source>
</reference>
<accession>A0A2D3UWU7</accession>
<dbReference type="OrthoDB" id="5355126at2759"/>
<organism evidence="2 3">
    <name type="scientific">Ramularia collo-cygni</name>
    <dbReference type="NCBI Taxonomy" id="112498"/>
    <lineage>
        <taxon>Eukaryota</taxon>
        <taxon>Fungi</taxon>
        <taxon>Dikarya</taxon>
        <taxon>Ascomycota</taxon>
        <taxon>Pezizomycotina</taxon>
        <taxon>Dothideomycetes</taxon>
        <taxon>Dothideomycetidae</taxon>
        <taxon>Mycosphaerellales</taxon>
        <taxon>Mycosphaerellaceae</taxon>
        <taxon>Ramularia</taxon>
    </lineage>
</organism>
<feature type="compositionally biased region" description="Basic and acidic residues" evidence="1">
    <location>
        <begin position="49"/>
        <end position="62"/>
    </location>
</feature>
<evidence type="ECO:0000256" key="1">
    <source>
        <dbReference type="SAM" id="MobiDB-lite"/>
    </source>
</evidence>
<dbReference type="GeneID" id="35603271"/>
<dbReference type="Gene3D" id="1.20.120.20">
    <property type="entry name" value="Apolipoprotein"/>
    <property type="match status" value="1"/>
</dbReference>
<dbReference type="EMBL" id="FJUY01000013">
    <property type="protein sequence ID" value="CZT22302.1"/>
    <property type="molecule type" value="Genomic_DNA"/>
</dbReference>
<dbReference type="RefSeq" id="XP_023629191.1">
    <property type="nucleotide sequence ID" value="XM_023773423.1"/>
</dbReference>
<sequence>MSNRVVTVGGGALLAGAAYYFYQAGGDPKVAQKKVEADAARVSHEVRDHIPGSAKEMKKDAESAAAQAQSKFNQLGRDAKAEANKMDNKIGQLSQDASKQLDAAGKEINKNIDKFDNTVEAEASKAKSGLSGWFGGK</sequence>
<evidence type="ECO:0000313" key="3">
    <source>
        <dbReference type="Proteomes" id="UP000225277"/>
    </source>
</evidence>
<evidence type="ECO:0000313" key="2">
    <source>
        <dbReference type="EMBL" id="CZT22302.1"/>
    </source>
</evidence>
<keyword evidence="3" id="KW-1185">Reference proteome</keyword>
<evidence type="ECO:0008006" key="4">
    <source>
        <dbReference type="Google" id="ProtNLM"/>
    </source>
</evidence>
<protein>
    <recommendedName>
        <fullName evidence="4">Calcofluor white hypersensitive protein</fullName>
    </recommendedName>
</protein>
<proteinExistence type="predicted"/>
<gene>
    <name evidence="2" type="ORF">RCC_08171</name>
</gene>
<feature type="region of interest" description="Disordered" evidence="1">
    <location>
        <begin position="49"/>
        <end position="68"/>
    </location>
</feature>